<feature type="non-terminal residue" evidence="1">
    <location>
        <position position="33"/>
    </location>
</feature>
<dbReference type="STRING" id="75743.A0A401QKR9"/>
<evidence type="ECO:0000313" key="1">
    <source>
        <dbReference type="EMBL" id="GCB85913.1"/>
    </source>
</evidence>
<proteinExistence type="predicted"/>
<accession>A0A401QKR9</accession>
<sequence>MAGARPGVHALQLKPVHVPETLKKGSKFIKWEE</sequence>
<dbReference type="Proteomes" id="UP000288216">
    <property type="component" value="Unassembled WGS sequence"/>
</dbReference>
<dbReference type="AlphaFoldDB" id="A0A401QKR9"/>
<dbReference type="Gene3D" id="2.30.29.240">
    <property type="match status" value="1"/>
</dbReference>
<gene>
    <name evidence="1" type="ORF">scyTo_0026530</name>
</gene>
<evidence type="ECO:0000313" key="2">
    <source>
        <dbReference type="Proteomes" id="UP000288216"/>
    </source>
</evidence>
<organism evidence="1 2">
    <name type="scientific">Scyliorhinus torazame</name>
    <name type="common">Cloudy catshark</name>
    <name type="synonym">Catulus torazame</name>
    <dbReference type="NCBI Taxonomy" id="75743"/>
    <lineage>
        <taxon>Eukaryota</taxon>
        <taxon>Metazoa</taxon>
        <taxon>Chordata</taxon>
        <taxon>Craniata</taxon>
        <taxon>Vertebrata</taxon>
        <taxon>Chondrichthyes</taxon>
        <taxon>Elasmobranchii</taxon>
        <taxon>Galeomorphii</taxon>
        <taxon>Galeoidea</taxon>
        <taxon>Carcharhiniformes</taxon>
        <taxon>Scyliorhinidae</taxon>
        <taxon>Scyliorhinus</taxon>
    </lineage>
</organism>
<reference evidence="1 2" key="1">
    <citation type="journal article" date="2018" name="Nat. Ecol. Evol.">
        <title>Shark genomes provide insights into elasmobranch evolution and the origin of vertebrates.</title>
        <authorList>
            <person name="Hara Y"/>
            <person name="Yamaguchi K"/>
            <person name="Onimaru K"/>
            <person name="Kadota M"/>
            <person name="Koyanagi M"/>
            <person name="Keeley SD"/>
            <person name="Tatsumi K"/>
            <person name="Tanaka K"/>
            <person name="Motone F"/>
            <person name="Kageyama Y"/>
            <person name="Nozu R"/>
            <person name="Adachi N"/>
            <person name="Nishimura O"/>
            <person name="Nakagawa R"/>
            <person name="Tanegashima C"/>
            <person name="Kiyatake I"/>
            <person name="Matsumoto R"/>
            <person name="Murakumo K"/>
            <person name="Nishida K"/>
            <person name="Terakita A"/>
            <person name="Kuratani S"/>
            <person name="Sato K"/>
            <person name="Hyodo S Kuraku.S."/>
        </authorList>
    </citation>
    <scope>NUCLEOTIDE SEQUENCE [LARGE SCALE GENOMIC DNA]</scope>
</reference>
<keyword evidence="2" id="KW-1185">Reference proteome</keyword>
<dbReference type="EMBL" id="BFAA01210795">
    <property type="protein sequence ID" value="GCB85913.1"/>
    <property type="molecule type" value="Genomic_DNA"/>
</dbReference>
<name>A0A401QKR9_SCYTO</name>
<dbReference type="OrthoDB" id="269822at2759"/>
<comment type="caution">
    <text evidence="1">The sequence shown here is derived from an EMBL/GenBank/DDBJ whole genome shotgun (WGS) entry which is preliminary data.</text>
</comment>
<protein>
    <submittedName>
        <fullName evidence="1">Uncharacterized protein</fullName>
    </submittedName>
</protein>